<dbReference type="Proteomes" id="UP000052982">
    <property type="component" value="Unassembled WGS sequence"/>
</dbReference>
<dbReference type="RefSeq" id="WP_055632875.1">
    <property type="nucleotide sequence ID" value="NZ_JBIRRP010000027.1"/>
</dbReference>
<name>A0A101SLM3_9ACTN</name>
<dbReference type="OrthoDB" id="323926at2"/>
<dbReference type="InterPro" id="IPR036514">
    <property type="entry name" value="SGNH_hydro_sf"/>
</dbReference>
<dbReference type="EMBL" id="LMWW01000070">
    <property type="protein sequence ID" value="KUN76068.1"/>
    <property type="molecule type" value="Genomic_DNA"/>
</dbReference>
<dbReference type="Gene3D" id="3.40.50.1110">
    <property type="entry name" value="SGNH hydrolase"/>
    <property type="match status" value="1"/>
</dbReference>
<evidence type="ECO:0000313" key="1">
    <source>
        <dbReference type="EMBL" id="KUN76068.1"/>
    </source>
</evidence>
<dbReference type="STRING" id="1943.AQJ64_39960"/>
<protein>
    <submittedName>
        <fullName evidence="1">Uncharacterized protein</fullName>
    </submittedName>
</protein>
<proteinExistence type="predicted"/>
<evidence type="ECO:0000313" key="2">
    <source>
        <dbReference type="Proteomes" id="UP000052982"/>
    </source>
</evidence>
<gene>
    <name evidence="1" type="ORF">AQJ64_39960</name>
</gene>
<accession>A0A101SLM3</accession>
<keyword evidence="2" id="KW-1185">Reference proteome</keyword>
<reference evidence="1 2" key="1">
    <citation type="submission" date="2015-10" db="EMBL/GenBank/DDBJ databases">
        <title>Draft genome sequence of Streptomyces griseoruber DSM 40281, type strain for the species Streptomyces griseoruber.</title>
        <authorList>
            <person name="Ruckert C."/>
            <person name="Winkler A."/>
            <person name="Kalinowski J."/>
            <person name="Kampfer P."/>
            <person name="Glaeser S."/>
        </authorList>
    </citation>
    <scope>NUCLEOTIDE SEQUENCE [LARGE SCALE GENOMIC DNA]</scope>
    <source>
        <strain evidence="1 2">DSM 40281</strain>
    </source>
</reference>
<comment type="caution">
    <text evidence="1">The sequence shown here is derived from an EMBL/GenBank/DDBJ whole genome shotgun (WGS) entry which is preliminary data.</text>
</comment>
<dbReference type="AlphaFoldDB" id="A0A101SLM3"/>
<sequence>MPLPLTDVPVDLRALRAAHQETERTGPPDGPRIGIMASYTADSVVPYLATALGGAYGRPDVHVAPYNQIVQECLDPDSGSARADLDVVVVAQRLEELEDGAWTAGLLAVADAAREAAARWGATLVAVLPGLPAADPLGVADDCWSDGRTAAAAAAREAMRTALADRPNVHLVDLEAVLRSLGAAKAHHPALYQFAKVPYREEVFHHLGARIAHVLRLRTGDTRHAAALDLRGLADADDVDGFGGVLRWLSAAGVPSYVLGGRDAVPAWRDLITSDPSVPARLSDWSFDDRDLDTQVRDLAAAAGLTARDVALLQRREDHLLVTVRTAHGGPAESVDLGADAAAWPSRLAAAGVFDRLPVPGAPGRAAARGGPLDGDGVPEPAAGLSLASFVAGLGVQADFRAARDGDLPKINDMLVASKEFTLGVPVPPVTAGAVRAGGDRVLLLGSVRDRLGDLGPSVVLSLARQGSDCVVEAFVISCPAMGKGVETRAMREIAAHARAMGADRIVTAYRDTGRNRAAIDFLRSPTAGGTAETPDGAVLELLVRAETTDTGAVITS</sequence>
<organism evidence="1 2">
    <name type="scientific">Streptomyces griseoruber</name>
    <dbReference type="NCBI Taxonomy" id="1943"/>
    <lineage>
        <taxon>Bacteria</taxon>
        <taxon>Bacillati</taxon>
        <taxon>Actinomycetota</taxon>
        <taxon>Actinomycetes</taxon>
        <taxon>Kitasatosporales</taxon>
        <taxon>Streptomycetaceae</taxon>
        <taxon>Streptomyces</taxon>
    </lineage>
</organism>